<reference evidence="3" key="2">
    <citation type="journal article" date="2010" name="Genome Res.">
        <title>Population genomic sequencing of Coccidioides fungi reveals recent hybridization and transposon control.</title>
        <authorList>
            <person name="Neafsey D.E."/>
            <person name="Barker B.M."/>
            <person name="Sharpton T.J."/>
            <person name="Stajich J.E."/>
            <person name="Park D.J."/>
            <person name="Whiston E."/>
            <person name="Hung C.-Y."/>
            <person name="McMahan C."/>
            <person name="White J."/>
            <person name="Sykes S."/>
            <person name="Heiman D."/>
            <person name="Young S."/>
            <person name="Zeng Q."/>
            <person name="Abouelleil A."/>
            <person name="Aftuck L."/>
            <person name="Bessette D."/>
            <person name="Brown A."/>
            <person name="FitzGerald M."/>
            <person name="Lui A."/>
            <person name="Macdonald J.P."/>
            <person name="Priest M."/>
            <person name="Orbach M.J."/>
            <person name="Galgiani J.N."/>
            <person name="Kirkland T.N."/>
            <person name="Cole G.T."/>
            <person name="Birren B.W."/>
            <person name="Henn M.R."/>
            <person name="Taylor J.W."/>
            <person name="Rounsley S.D."/>
        </authorList>
    </citation>
    <scope>GENOME REANNOTATION</scope>
    <source>
        <strain evidence="3">RS</strain>
    </source>
</reference>
<dbReference type="KEGG" id="cim:CIMG_13504"/>
<dbReference type="VEuPathDB" id="FungiDB:CIMG_13504"/>
<protein>
    <submittedName>
        <fullName evidence="2">Uncharacterized protein</fullName>
    </submittedName>
</protein>
<name>A0A0D8JV65_COCIM</name>
<feature type="compositionally biased region" description="Low complexity" evidence="1">
    <location>
        <begin position="177"/>
        <end position="188"/>
    </location>
</feature>
<evidence type="ECO:0000313" key="2">
    <source>
        <dbReference type="EMBL" id="KJF61215.1"/>
    </source>
</evidence>
<dbReference type="EMBL" id="GG704915">
    <property type="protein sequence ID" value="KJF61215.1"/>
    <property type="molecule type" value="Genomic_DNA"/>
</dbReference>
<proteinExistence type="predicted"/>
<feature type="region of interest" description="Disordered" evidence="1">
    <location>
        <begin position="152"/>
        <end position="188"/>
    </location>
</feature>
<dbReference type="AlphaFoldDB" id="A0A0D8JV65"/>
<reference evidence="3" key="1">
    <citation type="journal article" date="2009" name="Genome Res.">
        <title>Comparative genomic analyses of the human fungal pathogens Coccidioides and their relatives.</title>
        <authorList>
            <person name="Sharpton T.J."/>
            <person name="Stajich J.E."/>
            <person name="Rounsley S.D."/>
            <person name="Gardner M.J."/>
            <person name="Wortman J.R."/>
            <person name="Jordar V.S."/>
            <person name="Maiti R."/>
            <person name="Kodira C.D."/>
            <person name="Neafsey D.E."/>
            <person name="Zeng Q."/>
            <person name="Hung C.-Y."/>
            <person name="McMahan C."/>
            <person name="Muszewska A."/>
            <person name="Grynberg M."/>
            <person name="Mandel M.A."/>
            <person name="Kellner E.M."/>
            <person name="Barker B.M."/>
            <person name="Galgiani J.N."/>
            <person name="Orbach M.J."/>
            <person name="Kirkland T.N."/>
            <person name="Cole G.T."/>
            <person name="Henn M.R."/>
            <person name="Birren B.W."/>
            <person name="Taylor J.W."/>
        </authorList>
    </citation>
    <scope>NUCLEOTIDE SEQUENCE [LARGE SCALE GENOMIC DNA]</scope>
    <source>
        <strain evidence="3">RS</strain>
    </source>
</reference>
<gene>
    <name evidence="2" type="ORF">CIMG_13504</name>
</gene>
<accession>A0A0D8JV65</accession>
<dbReference type="Proteomes" id="UP000001261">
    <property type="component" value="Unassembled WGS sequence"/>
</dbReference>
<dbReference type="InParanoid" id="A0A0D8JV65"/>
<evidence type="ECO:0000256" key="1">
    <source>
        <dbReference type="SAM" id="MobiDB-lite"/>
    </source>
</evidence>
<keyword evidence="3" id="KW-1185">Reference proteome</keyword>
<sequence length="188" mass="20414">MDTDTIRGLYRSWFAESVGGEISQQCSSSFAVNLTLYEAMMRTVGGRTCLLLKRRKPVPRRRVGWSNRDPPYKKVEASCLDLEERDANRPFQTVHAAKIEYTSPSASIPSICLQSQLPGCVLQRTSVHLHHGVLILLNLPQKHQAQTVNISAPIVERSDDPKNKDNSGNGGAGAGAGSASKSAIQVSG</sequence>
<organism evidence="2 3">
    <name type="scientific">Coccidioides immitis (strain RS)</name>
    <name type="common">Valley fever fungus</name>
    <dbReference type="NCBI Taxonomy" id="246410"/>
    <lineage>
        <taxon>Eukaryota</taxon>
        <taxon>Fungi</taxon>
        <taxon>Dikarya</taxon>
        <taxon>Ascomycota</taxon>
        <taxon>Pezizomycotina</taxon>
        <taxon>Eurotiomycetes</taxon>
        <taxon>Eurotiomycetidae</taxon>
        <taxon>Onygenales</taxon>
        <taxon>Onygenaceae</taxon>
        <taxon>Coccidioides</taxon>
    </lineage>
</organism>
<feature type="compositionally biased region" description="Basic and acidic residues" evidence="1">
    <location>
        <begin position="156"/>
        <end position="165"/>
    </location>
</feature>
<dbReference type="GeneID" id="24165131"/>
<dbReference type="RefSeq" id="XP_004444622.1">
    <property type="nucleotide sequence ID" value="XM_004444565.1"/>
</dbReference>
<evidence type="ECO:0000313" key="3">
    <source>
        <dbReference type="Proteomes" id="UP000001261"/>
    </source>
</evidence>